<feature type="transmembrane region" description="Helical" evidence="4">
    <location>
        <begin position="494"/>
        <end position="513"/>
    </location>
</feature>
<evidence type="ECO:0000256" key="2">
    <source>
        <dbReference type="ARBA" id="ARBA00023242"/>
    </source>
</evidence>
<comment type="caution">
    <text evidence="6">The sequence shown here is derived from an EMBL/GenBank/DDBJ whole genome shotgun (WGS) entry which is preliminary data.</text>
</comment>
<evidence type="ECO:0000256" key="1">
    <source>
        <dbReference type="ARBA" id="ARBA00022723"/>
    </source>
</evidence>
<keyword evidence="2" id="KW-0539">Nucleus</keyword>
<evidence type="ECO:0000256" key="3">
    <source>
        <dbReference type="SAM" id="MobiDB-lite"/>
    </source>
</evidence>
<dbReference type="InterPro" id="IPR001138">
    <property type="entry name" value="Zn2Cys6_DnaBD"/>
</dbReference>
<evidence type="ECO:0000313" key="6">
    <source>
        <dbReference type="EMBL" id="KAH6869509.1"/>
    </source>
</evidence>
<dbReference type="OrthoDB" id="39175at2759"/>
<feature type="region of interest" description="Disordered" evidence="3">
    <location>
        <begin position="57"/>
        <end position="76"/>
    </location>
</feature>
<organism evidence="6 7">
    <name type="scientific">Thelonectria olida</name>
    <dbReference type="NCBI Taxonomy" id="1576542"/>
    <lineage>
        <taxon>Eukaryota</taxon>
        <taxon>Fungi</taxon>
        <taxon>Dikarya</taxon>
        <taxon>Ascomycota</taxon>
        <taxon>Pezizomycotina</taxon>
        <taxon>Sordariomycetes</taxon>
        <taxon>Hypocreomycetidae</taxon>
        <taxon>Hypocreales</taxon>
        <taxon>Nectriaceae</taxon>
        <taxon>Thelonectria</taxon>
    </lineage>
</organism>
<dbReference type="PROSITE" id="PS50048">
    <property type="entry name" value="ZN2_CY6_FUNGAL_2"/>
    <property type="match status" value="1"/>
</dbReference>
<dbReference type="EMBL" id="JAGPYM010000070">
    <property type="protein sequence ID" value="KAH6869509.1"/>
    <property type="molecule type" value="Genomic_DNA"/>
</dbReference>
<keyword evidence="4" id="KW-0472">Membrane</keyword>
<keyword evidence="7" id="KW-1185">Reference proteome</keyword>
<proteinExistence type="predicted"/>
<dbReference type="Gene3D" id="4.10.240.10">
    <property type="entry name" value="Zn(2)-C6 fungal-type DNA-binding domain"/>
    <property type="match status" value="1"/>
</dbReference>
<dbReference type="AlphaFoldDB" id="A0A9P8VRD7"/>
<dbReference type="SMART" id="SM00906">
    <property type="entry name" value="Fungal_trans"/>
    <property type="match status" value="1"/>
</dbReference>
<keyword evidence="4" id="KW-1133">Transmembrane helix</keyword>
<dbReference type="GO" id="GO:0008270">
    <property type="term" value="F:zinc ion binding"/>
    <property type="evidence" value="ECO:0007669"/>
    <property type="project" value="InterPro"/>
</dbReference>
<feature type="domain" description="Zn(2)-C6 fungal-type" evidence="5">
    <location>
        <begin position="9"/>
        <end position="45"/>
    </location>
</feature>
<gene>
    <name evidence="6" type="ORF">B0T10DRAFT_594533</name>
</gene>
<protein>
    <submittedName>
        <fullName evidence="6">Fungal-specific transcription factor domain-containing protein</fullName>
    </submittedName>
</protein>
<dbReference type="InterPro" id="IPR036864">
    <property type="entry name" value="Zn2-C6_fun-type_DNA-bd_sf"/>
</dbReference>
<dbReference type="Pfam" id="PF00172">
    <property type="entry name" value="Zn_clus"/>
    <property type="match status" value="1"/>
</dbReference>
<dbReference type="GO" id="GO:0000981">
    <property type="term" value="F:DNA-binding transcription factor activity, RNA polymerase II-specific"/>
    <property type="evidence" value="ECO:0007669"/>
    <property type="project" value="InterPro"/>
</dbReference>
<dbReference type="PANTHER" id="PTHR46910:SF25">
    <property type="entry name" value="ABC-TRANSPORTER-REGULATING TRANSCRIPTION FACTOR"/>
    <property type="match status" value="1"/>
</dbReference>
<dbReference type="GO" id="GO:0006351">
    <property type="term" value="P:DNA-templated transcription"/>
    <property type="evidence" value="ECO:0007669"/>
    <property type="project" value="InterPro"/>
</dbReference>
<name>A0A9P8VRD7_9HYPO</name>
<evidence type="ECO:0000313" key="7">
    <source>
        <dbReference type="Proteomes" id="UP000777438"/>
    </source>
</evidence>
<dbReference type="GO" id="GO:0003677">
    <property type="term" value="F:DNA binding"/>
    <property type="evidence" value="ECO:0007669"/>
    <property type="project" value="InterPro"/>
</dbReference>
<dbReference type="Pfam" id="PF04082">
    <property type="entry name" value="Fungal_trans"/>
    <property type="match status" value="1"/>
</dbReference>
<dbReference type="PANTHER" id="PTHR46910">
    <property type="entry name" value="TRANSCRIPTION FACTOR PDR1"/>
    <property type="match status" value="1"/>
</dbReference>
<dbReference type="PROSITE" id="PS00463">
    <property type="entry name" value="ZN2_CY6_FUNGAL_1"/>
    <property type="match status" value="1"/>
</dbReference>
<dbReference type="SMART" id="SM00066">
    <property type="entry name" value="GAL4"/>
    <property type="match status" value="1"/>
</dbReference>
<dbReference type="CDD" id="cd12148">
    <property type="entry name" value="fungal_TF_MHR"/>
    <property type="match status" value="1"/>
</dbReference>
<evidence type="ECO:0000256" key="4">
    <source>
        <dbReference type="SAM" id="Phobius"/>
    </source>
</evidence>
<evidence type="ECO:0000259" key="5">
    <source>
        <dbReference type="PROSITE" id="PS50048"/>
    </source>
</evidence>
<accession>A0A9P8VRD7</accession>
<dbReference type="SUPFAM" id="SSF57701">
    <property type="entry name" value="Zn2/Cys6 DNA-binding domain"/>
    <property type="match status" value="1"/>
</dbReference>
<dbReference type="InterPro" id="IPR050987">
    <property type="entry name" value="AtrR-like"/>
</dbReference>
<dbReference type="CDD" id="cd00067">
    <property type="entry name" value="GAL4"/>
    <property type="match status" value="1"/>
</dbReference>
<reference evidence="6 7" key="1">
    <citation type="journal article" date="2021" name="Nat. Commun.">
        <title>Genetic determinants of endophytism in the Arabidopsis root mycobiome.</title>
        <authorList>
            <person name="Mesny F."/>
            <person name="Miyauchi S."/>
            <person name="Thiergart T."/>
            <person name="Pickel B."/>
            <person name="Atanasova L."/>
            <person name="Karlsson M."/>
            <person name="Huettel B."/>
            <person name="Barry K.W."/>
            <person name="Haridas S."/>
            <person name="Chen C."/>
            <person name="Bauer D."/>
            <person name="Andreopoulos W."/>
            <person name="Pangilinan J."/>
            <person name="LaButti K."/>
            <person name="Riley R."/>
            <person name="Lipzen A."/>
            <person name="Clum A."/>
            <person name="Drula E."/>
            <person name="Henrissat B."/>
            <person name="Kohler A."/>
            <person name="Grigoriev I.V."/>
            <person name="Martin F.M."/>
            <person name="Hacquard S."/>
        </authorList>
    </citation>
    <scope>NUCLEOTIDE SEQUENCE [LARGE SCALE GENOMIC DNA]</scope>
    <source>
        <strain evidence="6 7">MPI-CAGE-CH-0241</strain>
    </source>
</reference>
<sequence length="598" mass="67398">MQTAMLNKSCDQCRNRKVRCLVPPVSSGRPLACTHCIKRNEPCHFSVLNRKLRAARTTALPTPSPADSVTPNASSGPGSLPRYFIDYLLQDPSAEATLYDEFSVLKVHDQRVTSSGLAFFSDHKVECLARTIGNSRLRELVNDIDIALRSRLLTRADVQIAHLSRVHHQPQISADEATVYIQVYFDSMHNMFPFLDKEDFERKAFNPDLSNLLKSCPQFSAVYHAVLALGCQQHGRGSFEPGIGEAWELFLVALSHLEDIRRLEDSLTALQALTAMSIFAMNACYLQVNHTLLAEATRMAIRLRYHKSAISERQNTCQRTFWVIYQMEKHDSFQSRSASLIADYDVGCPIPSVPESTFGTYDWFLSSIRLARLLSIAYEFLFSLTASTQPAASQLVVIDRIENNLEQWRQSIPVSFKPQEPLHKPSFVDPKTKGVALSTQYYYYHILISLERLRLHLGGDSGFRQQASKQKLLAAARTVIELTRFIDVEPYTPIFILAIMPLSALFILFDFIIHNPRHPDTRANVVLLDIVSGHFSFLEHASAGSMPGNYLSEFAQIAKQYLQELPEVPNDRANAQEGTGDHRLDIESSAHTVRSLVV</sequence>
<dbReference type="InterPro" id="IPR007219">
    <property type="entry name" value="XnlR_reg_dom"/>
</dbReference>
<feature type="compositionally biased region" description="Polar residues" evidence="3">
    <location>
        <begin position="59"/>
        <end position="76"/>
    </location>
</feature>
<dbReference type="Proteomes" id="UP000777438">
    <property type="component" value="Unassembled WGS sequence"/>
</dbReference>
<keyword evidence="4" id="KW-0812">Transmembrane</keyword>
<keyword evidence="1" id="KW-0479">Metal-binding</keyword>